<dbReference type="KEGG" id="tva:4769438"/>
<feature type="coiled-coil region" evidence="1">
    <location>
        <begin position="559"/>
        <end position="608"/>
    </location>
</feature>
<dbReference type="RefSeq" id="XP_001323707.1">
    <property type="nucleotide sequence ID" value="XM_001323672.1"/>
</dbReference>
<feature type="coiled-coil region" evidence="1">
    <location>
        <begin position="649"/>
        <end position="726"/>
    </location>
</feature>
<gene>
    <name evidence="2" type="ORF">TVAG_248510</name>
</gene>
<dbReference type="AlphaFoldDB" id="A2E787"/>
<dbReference type="VEuPathDB" id="TrichDB:TVAGG3_0283770"/>
<dbReference type="STRING" id="5722.A2E787"/>
<feature type="coiled-coil region" evidence="1">
    <location>
        <begin position="353"/>
        <end position="409"/>
    </location>
</feature>
<dbReference type="Proteomes" id="UP000001542">
    <property type="component" value="Unassembled WGS sequence"/>
</dbReference>
<reference evidence="2" key="1">
    <citation type="submission" date="2006-10" db="EMBL/GenBank/DDBJ databases">
        <authorList>
            <person name="Amadeo P."/>
            <person name="Zhao Q."/>
            <person name="Wortman J."/>
            <person name="Fraser-Liggett C."/>
            <person name="Carlton J."/>
        </authorList>
    </citation>
    <scope>NUCLEOTIDE SEQUENCE</scope>
    <source>
        <strain evidence="2">G3</strain>
    </source>
</reference>
<evidence type="ECO:0000313" key="2">
    <source>
        <dbReference type="EMBL" id="EAY11484.1"/>
    </source>
</evidence>
<evidence type="ECO:0000313" key="3">
    <source>
        <dbReference type="Proteomes" id="UP000001542"/>
    </source>
</evidence>
<accession>A2E787</accession>
<reference evidence="2" key="2">
    <citation type="journal article" date="2007" name="Science">
        <title>Draft genome sequence of the sexually transmitted pathogen Trichomonas vaginalis.</title>
        <authorList>
            <person name="Carlton J.M."/>
            <person name="Hirt R.P."/>
            <person name="Silva J.C."/>
            <person name="Delcher A.L."/>
            <person name="Schatz M."/>
            <person name="Zhao Q."/>
            <person name="Wortman J.R."/>
            <person name="Bidwell S.L."/>
            <person name="Alsmark U.C.M."/>
            <person name="Besteiro S."/>
            <person name="Sicheritz-Ponten T."/>
            <person name="Noel C.J."/>
            <person name="Dacks J.B."/>
            <person name="Foster P.G."/>
            <person name="Simillion C."/>
            <person name="Van de Peer Y."/>
            <person name="Miranda-Saavedra D."/>
            <person name="Barton G.J."/>
            <person name="Westrop G.D."/>
            <person name="Mueller S."/>
            <person name="Dessi D."/>
            <person name="Fiori P.L."/>
            <person name="Ren Q."/>
            <person name="Paulsen I."/>
            <person name="Zhang H."/>
            <person name="Bastida-Corcuera F.D."/>
            <person name="Simoes-Barbosa A."/>
            <person name="Brown M.T."/>
            <person name="Hayes R.D."/>
            <person name="Mukherjee M."/>
            <person name="Okumura C.Y."/>
            <person name="Schneider R."/>
            <person name="Smith A.J."/>
            <person name="Vanacova S."/>
            <person name="Villalvazo M."/>
            <person name="Haas B.J."/>
            <person name="Pertea M."/>
            <person name="Feldblyum T.V."/>
            <person name="Utterback T.R."/>
            <person name="Shu C.L."/>
            <person name="Osoegawa K."/>
            <person name="de Jong P.J."/>
            <person name="Hrdy I."/>
            <person name="Horvathova L."/>
            <person name="Zubacova Z."/>
            <person name="Dolezal P."/>
            <person name="Malik S.B."/>
            <person name="Logsdon J.M. Jr."/>
            <person name="Henze K."/>
            <person name="Gupta A."/>
            <person name="Wang C.C."/>
            <person name="Dunne R.L."/>
            <person name="Upcroft J.A."/>
            <person name="Upcroft P."/>
            <person name="White O."/>
            <person name="Salzberg S.L."/>
            <person name="Tang P."/>
            <person name="Chiu C.-H."/>
            <person name="Lee Y.-S."/>
            <person name="Embley T.M."/>
            <person name="Coombs G.H."/>
            <person name="Mottram J.C."/>
            <person name="Tachezy J."/>
            <person name="Fraser-Liggett C.M."/>
            <person name="Johnson P.J."/>
        </authorList>
    </citation>
    <scope>NUCLEOTIDE SEQUENCE [LARGE SCALE GENOMIC DNA]</scope>
    <source>
        <strain evidence="2">G3</strain>
    </source>
</reference>
<feature type="coiled-coil region" evidence="1">
    <location>
        <begin position="768"/>
        <end position="864"/>
    </location>
</feature>
<protein>
    <submittedName>
        <fullName evidence="2">Uncharacterized protein</fullName>
    </submittedName>
</protein>
<name>A2E787_TRIV3</name>
<dbReference type="SMR" id="A2E787"/>
<sequence>MDGVKFALSSIIALGEKLKISVSRIRNDKSPDVIKNLQNAINEFDSKIYNFQELVPKTKVKAEPTPTQVTQNLVEGFEHRKEKVYSRYSEEITQINQRYKNLRKQIVSNTEQYCNKVFEIEEKFKADIEKMENERDQEIERRRSIVDAQIKQIDDRLRPIKKEFKIKTQAKIEEVNQLSENTYNHWQESIATTKQAIIDVDKEYAEKEEFFITSEQDIINGFNKKCAEIRDVQDVEINKIIDEKNDIKKLIHREKDKVLSLKDRENMTVQAYHSNYTGMVAKLSKHHTTQMKILEIKIADAKQKAINLTKTYNELTQKFSSEILVNTNEVDDAVQEVLDKRPKLVDDAIKEKTAEFLKQIELLESKVSSLQAEINSNIKEANEIVSRVHKEMNDRLNQIQDANDKEVRELSDEITKIVQYKSKIEGEEKTLKDSTEIIFQSQLNNLNFTFTAMKRRHAEEIETVTAREKPVEEFIDYDKLLEDEINKIDTEYRQEEAAYEKEKSVLLGVKAEEDKSRGYLETRKQNAPEITSMKETADELKTKLHDVTLRADSGKAASASQLESDKKALEMKLNATIAQIERQHQDKMNMLRKEKEAFQNQYEKTLSLFEETEKSNNEAKVRAKLADEMNARIPEQMKEEAKKKREELLETYKDQAFDVNKKLSKLEAQKKEVQEKTETTVKRAEYLRQQISQRKMEYENTLNEGIKQLEHEYEVKHKEQDQIIEKMRETYKQNKDSLLNEIIDRSKSADALLEKVNKIEKNSEMDIQRLIEGKIDELTEEHMKKQNERRDILSIETKKLQTEIDNVLFEIKKEKNWKTQDNRMLLTRKFEEMEKEMKKKSEEVDKLNAEIEKLKVKLDSQTNSPCKNCPKVAEEIEFVKKDILDIVTKMQSLEAEETNRNFIATHFGTKSLPPLKT</sequence>
<keyword evidence="3" id="KW-1185">Reference proteome</keyword>
<feature type="coiled-coil region" evidence="1">
    <location>
        <begin position="291"/>
        <end position="318"/>
    </location>
</feature>
<dbReference type="InParanoid" id="A2E787"/>
<feature type="coiled-coil region" evidence="1">
    <location>
        <begin position="85"/>
        <end position="148"/>
    </location>
</feature>
<dbReference type="EMBL" id="DS113318">
    <property type="protein sequence ID" value="EAY11484.1"/>
    <property type="molecule type" value="Genomic_DNA"/>
</dbReference>
<keyword evidence="1" id="KW-0175">Coiled coil</keyword>
<organism evidence="2 3">
    <name type="scientific">Trichomonas vaginalis (strain ATCC PRA-98 / G3)</name>
    <dbReference type="NCBI Taxonomy" id="412133"/>
    <lineage>
        <taxon>Eukaryota</taxon>
        <taxon>Metamonada</taxon>
        <taxon>Parabasalia</taxon>
        <taxon>Trichomonadida</taxon>
        <taxon>Trichomonadidae</taxon>
        <taxon>Trichomonas</taxon>
    </lineage>
</organism>
<dbReference type="VEuPathDB" id="TrichDB:TVAG_248510"/>
<evidence type="ECO:0000256" key="1">
    <source>
        <dbReference type="SAM" id="Coils"/>
    </source>
</evidence>
<proteinExistence type="predicted"/>